<accession>A0A1N6IFQ7</accession>
<protein>
    <submittedName>
        <fullName evidence="1">Uncharacterized protein</fullName>
    </submittedName>
</protein>
<keyword evidence="2" id="KW-1185">Reference proteome</keyword>
<dbReference type="STRING" id="1416779.SAMN05444409_2614"/>
<name>A0A1N6IFQ7_9FLAO</name>
<organism evidence="1 2">
    <name type="scientific">Epilithonimonas zeae</name>
    <dbReference type="NCBI Taxonomy" id="1416779"/>
    <lineage>
        <taxon>Bacteria</taxon>
        <taxon>Pseudomonadati</taxon>
        <taxon>Bacteroidota</taxon>
        <taxon>Flavobacteriia</taxon>
        <taxon>Flavobacteriales</taxon>
        <taxon>Weeksellaceae</taxon>
        <taxon>Chryseobacterium group</taxon>
        <taxon>Epilithonimonas</taxon>
    </lineage>
</organism>
<evidence type="ECO:0000313" key="2">
    <source>
        <dbReference type="Proteomes" id="UP000185207"/>
    </source>
</evidence>
<dbReference type="EMBL" id="FSRK01000002">
    <property type="protein sequence ID" value="SIO30821.1"/>
    <property type="molecule type" value="Genomic_DNA"/>
</dbReference>
<dbReference type="OrthoDB" id="1245200at2"/>
<reference evidence="2" key="1">
    <citation type="submission" date="2016-11" db="EMBL/GenBank/DDBJ databases">
        <authorList>
            <person name="Varghese N."/>
            <person name="Submissions S."/>
        </authorList>
    </citation>
    <scope>NUCLEOTIDE SEQUENCE [LARGE SCALE GENOMIC DNA]</scope>
    <source>
        <strain evidence="2">DSM 27623</strain>
    </source>
</reference>
<dbReference type="Proteomes" id="UP000185207">
    <property type="component" value="Unassembled WGS sequence"/>
</dbReference>
<proteinExistence type="predicted"/>
<gene>
    <name evidence="1" type="ORF">SAMN05444409_2614</name>
</gene>
<sequence>MSCAKEKTFADDIVLTFPKDTKMKTQEFNEDSNEGGENLIYNGKIKSNIDVKYYENLLSPPPPPRDKFESEKEYSSRIKKLEDSLLKEKNTFFRNEEFPFSYSKNNDSDSLSNKNLQIVVKENDTIPLYKKDFNTKIIKKYYAFPVFIKNISDKILRIPTESKSTALYIYDDNLDKFYFARNSNYMICGIVGGIYSYIELKPNEILIYSYPYFKSGTKRKAKMKFYKAYSKEFQISIDEKILKNQYNKYYE</sequence>
<dbReference type="RefSeq" id="WP_074235796.1">
    <property type="nucleotide sequence ID" value="NZ_FSRK01000002.1"/>
</dbReference>
<evidence type="ECO:0000313" key="1">
    <source>
        <dbReference type="EMBL" id="SIO30821.1"/>
    </source>
</evidence>
<dbReference type="AlphaFoldDB" id="A0A1N6IFQ7"/>